<accession>A0ABD3MJF5</accession>
<keyword evidence="6" id="KW-0234">DNA repair</keyword>
<protein>
    <recommendedName>
        <fullName evidence="10">Formamidopyrimidine-DNA glycosylase catalytic domain-containing protein</fullName>
    </recommendedName>
</protein>
<evidence type="ECO:0000256" key="9">
    <source>
        <dbReference type="ARBA" id="ARBA00023295"/>
    </source>
</evidence>
<name>A0ABD3MJF5_9STRA</name>
<evidence type="ECO:0000256" key="7">
    <source>
        <dbReference type="ARBA" id="ARBA00023239"/>
    </source>
</evidence>
<keyword evidence="3" id="KW-0227">DNA damage</keyword>
<gene>
    <name evidence="11" type="ORF">ACHAWU_004018</name>
</gene>
<organism evidence="11 12">
    <name type="scientific">Discostella pseudostelligera</name>
    <dbReference type="NCBI Taxonomy" id="259834"/>
    <lineage>
        <taxon>Eukaryota</taxon>
        <taxon>Sar</taxon>
        <taxon>Stramenopiles</taxon>
        <taxon>Ochrophyta</taxon>
        <taxon>Bacillariophyta</taxon>
        <taxon>Coscinodiscophyceae</taxon>
        <taxon>Thalassiosirophycidae</taxon>
        <taxon>Stephanodiscales</taxon>
        <taxon>Stephanodiscaceae</taxon>
        <taxon>Discostella</taxon>
    </lineage>
</organism>
<dbReference type="GO" id="GO:0008534">
    <property type="term" value="F:oxidized purine nucleobase lesion DNA N-glycosylase activity"/>
    <property type="evidence" value="ECO:0007669"/>
    <property type="project" value="UniProtKB-EC"/>
</dbReference>
<evidence type="ECO:0000256" key="3">
    <source>
        <dbReference type="ARBA" id="ARBA00022763"/>
    </source>
</evidence>
<dbReference type="AlphaFoldDB" id="A0ABD3MJF5"/>
<dbReference type="InterPro" id="IPR010979">
    <property type="entry name" value="Ribosomal_uS13-like_H2TH"/>
</dbReference>
<dbReference type="Pfam" id="PF06831">
    <property type="entry name" value="H2TH"/>
    <property type="match status" value="1"/>
</dbReference>
<sequence length="417" mass="45320">MVEGPGATRNGRKIQLAVGNILIGTSRHSRVNDDQAAEISSDEPSAVEMTTIPNRIGEELSNHALSEAFTVGKELFLIFTSYHNLNGTIGTEIALRLHFGMNGSLNARTVKSSGIQNKSNVAPWKQNKDPSLRLYFVNPKQAGVNGNSSYVIVEAWETTVTFPVNATMTRTKLVNLASRDVCSTLFNAQDVFTSIRQSGNDCIISDALLNQDICPGVGNIIKIESLHRSKIDPRRIVNTLSDVELRRIIRHARAYSMDWLKSGRASTKLVYNQTTCGTCKTMSVKMQKIGGGASGVDGSINNGIQKGRAFMSRVTFWCSICQPLQPIASTGGDGPLESISNADNVPDEAKSTIRPEARCPEHGVKSIKLCRSRIASIFIGLMGSSPTADAGRSLFSGYRKQKEAEADGFYAVRMVTK</sequence>
<dbReference type="GO" id="GO:0006281">
    <property type="term" value="P:DNA repair"/>
    <property type="evidence" value="ECO:0007669"/>
    <property type="project" value="UniProtKB-KW"/>
</dbReference>
<evidence type="ECO:0000313" key="12">
    <source>
        <dbReference type="Proteomes" id="UP001530293"/>
    </source>
</evidence>
<dbReference type="GO" id="GO:0003677">
    <property type="term" value="F:DNA binding"/>
    <property type="evidence" value="ECO:0007669"/>
    <property type="project" value="UniProtKB-KW"/>
</dbReference>
<dbReference type="Proteomes" id="UP001530293">
    <property type="component" value="Unassembled WGS sequence"/>
</dbReference>
<proteinExistence type="inferred from homology"/>
<keyword evidence="12" id="KW-1185">Reference proteome</keyword>
<reference evidence="11 12" key="1">
    <citation type="submission" date="2024-10" db="EMBL/GenBank/DDBJ databases">
        <title>Updated reference genomes for cyclostephanoid diatoms.</title>
        <authorList>
            <person name="Roberts W.R."/>
            <person name="Alverson A.J."/>
        </authorList>
    </citation>
    <scope>NUCLEOTIDE SEQUENCE [LARGE SCALE GENOMIC DNA]</scope>
    <source>
        <strain evidence="11 12">AJA232-27</strain>
    </source>
</reference>
<evidence type="ECO:0000256" key="2">
    <source>
        <dbReference type="ARBA" id="ARBA00009409"/>
    </source>
</evidence>
<comment type="similarity">
    <text evidence="2">Belongs to the FPG family.</text>
</comment>
<evidence type="ECO:0000256" key="6">
    <source>
        <dbReference type="ARBA" id="ARBA00023204"/>
    </source>
</evidence>
<dbReference type="EMBL" id="JALLBG020000108">
    <property type="protein sequence ID" value="KAL3764206.1"/>
    <property type="molecule type" value="Genomic_DNA"/>
</dbReference>
<dbReference type="PROSITE" id="PS51068">
    <property type="entry name" value="FPG_CAT"/>
    <property type="match status" value="1"/>
</dbReference>
<comment type="caution">
    <text evidence="11">The sequence shown here is derived from an EMBL/GenBank/DDBJ whole genome shotgun (WGS) entry which is preliminary data.</text>
</comment>
<evidence type="ECO:0000256" key="5">
    <source>
        <dbReference type="ARBA" id="ARBA00023125"/>
    </source>
</evidence>
<keyword evidence="7" id="KW-0456">Lyase</keyword>
<evidence type="ECO:0000256" key="8">
    <source>
        <dbReference type="ARBA" id="ARBA00023268"/>
    </source>
</evidence>
<keyword evidence="8" id="KW-0511">Multifunctional enzyme</keyword>
<dbReference type="InterPro" id="IPR035937">
    <property type="entry name" value="FPG_N"/>
</dbReference>
<dbReference type="InterPro" id="IPR015886">
    <property type="entry name" value="H2TH_FPG"/>
</dbReference>
<dbReference type="PANTHER" id="PTHR22993">
    <property type="entry name" value="FORMAMIDOPYRIMIDINE-DNA GLYCOSYLASE"/>
    <property type="match status" value="1"/>
</dbReference>
<keyword evidence="5" id="KW-0238">DNA-binding</keyword>
<evidence type="ECO:0000256" key="1">
    <source>
        <dbReference type="ARBA" id="ARBA00001668"/>
    </source>
</evidence>
<keyword evidence="4" id="KW-0378">Hydrolase</keyword>
<dbReference type="GO" id="GO:0016829">
    <property type="term" value="F:lyase activity"/>
    <property type="evidence" value="ECO:0007669"/>
    <property type="project" value="UniProtKB-KW"/>
</dbReference>
<dbReference type="Gene3D" id="1.10.8.50">
    <property type="match status" value="1"/>
</dbReference>
<feature type="domain" description="Formamidopyrimidine-DNA glycosylase catalytic" evidence="10">
    <location>
        <begin position="2"/>
        <end position="143"/>
    </location>
</feature>
<dbReference type="Gene3D" id="3.20.190.10">
    <property type="entry name" value="MutM-like, N-terminal"/>
    <property type="match status" value="1"/>
</dbReference>
<dbReference type="PANTHER" id="PTHR22993:SF9">
    <property type="entry name" value="FORMAMIDOPYRIMIDINE-DNA GLYCOSYLASE"/>
    <property type="match status" value="1"/>
</dbReference>
<dbReference type="SMART" id="SM01232">
    <property type="entry name" value="H2TH"/>
    <property type="match status" value="1"/>
</dbReference>
<comment type="catalytic activity">
    <reaction evidence="1">
        <text>Hydrolysis of DNA containing ring-opened 7-methylguanine residues, releasing 2,6-diamino-4-hydroxy-5-(N-methyl)formamidopyrimidine.</text>
        <dbReference type="EC" id="3.2.2.23"/>
    </reaction>
</comment>
<dbReference type="InterPro" id="IPR012319">
    <property type="entry name" value="FPG_cat"/>
</dbReference>
<dbReference type="SUPFAM" id="SSF46946">
    <property type="entry name" value="S13-like H2TH domain"/>
    <property type="match status" value="1"/>
</dbReference>
<evidence type="ECO:0000313" key="11">
    <source>
        <dbReference type="EMBL" id="KAL3764206.1"/>
    </source>
</evidence>
<evidence type="ECO:0000259" key="10">
    <source>
        <dbReference type="PROSITE" id="PS51068"/>
    </source>
</evidence>
<evidence type="ECO:0000256" key="4">
    <source>
        <dbReference type="ARBA" id="ARBA00022801"/>
    </source>
</evidence>
<keyword evidence="9" id="KW-0326">Glycosidase</keyword>